<dbReference type="InterPro" id="IPR036915">
    <property type="entry name" value="Cyclin-like_sf"/>
</dbReference>
<gene>
    <name evidence="2" type="ORF">HINF_LOCUS11326</name>
    <name evidence="3" type="ORF">HINF_LOCUS18726</name>
    <name evidence="1" type="ORF">HINF_LOCUS25833</name>
</gene>
<dbReference type="EMBL" id="CAXDID020000025">
    <property type="protein sequence ID" value="CAL5990405.1"/>
    <property type="molecule type" value="Genomic_DNA"/>
</dbReference>
<dbReference type="EMBL" id="CATOUU010000654">
    <property type="protein sequence ID" value="CAI9938188.1"/>
    <property type="molecule type" value="Genomic_DNA"/>
</dbReference>
<evidence type="ECO:0000313" key="1">
    <source>
        <dbReference type="EMBL" id="CAI9938188.1"/>
    </source>
</evidence>
<reference evidence="2 4" key="2">
    <citation type="submission" date="2024-07" db="EMBL/GenBank/DDBJ databases">
        <authorList>
            <person name="Akdeniz Z."/>
        </authorList>
    </citation>
    <scope>NUCLEOTIDE SEQUENCE [LARGE SCALE GENOMIC DNA]</scope>
</reference>
<reference evidence="1" key="1">
    <citation type="submission" date="2023-06" db="EMBL/GenBank/DDBJ databases">
        <authorList>
            <person name="Kurt Z."/>
        </authorList>
    </citation>
    <scope>NUCLEOTIDE SEQUENCE</scope>
</reference>
<sequence>MQPSEVLATYIYIQCKRNSAKPNLNANLDQLFIQPAQQSYADMKVLIGKLCEKLRLQSKQIYQSIRLLEKFCKARDCSLVFNNYYRLIVTCVNILNKYYNDKYMWLHSMQQMTGIPLNVLQQLEILFVVAIEFDLYYADIVFQNDMQKLQVFIDKYFQRYCQ</sequence>
<dbReference type="Proteomes" id="UP001642409">
    <property type="component" value="Unassembled WGS sequence"/>
</dbReference>
<accession>A0AA86UEP5</accession>
<organism evidence="1">
    <name type="scientific">Hexamita inflata</name>
    <dbReference type="NCBI Taxonomy" id="28002"/>
    <lineage>
        <taxon>Eukaryota</taxon>
        <taxon>Metamonada</taxon>
        <taxon>Diplomonadida</taxon>
        <taxon>Hexamitidae</taxon>
        <taxon>Hexamitinae</taxon>
        <taxon>Hexamita</taxon>
    </lineage>
</organism>
<dbReference type="SUPFAM" id="SSF47954">
    <property type="entry name" value="Cyclin-like"/>
    <property type="match status" value="1"/>
</dbReference>
<comment type="caution">
    <text evidence="1">The sequence shown here is derived from an EMBL/GenBank/DDBJ whole genome shotgun (WGS) entry which is preliminary data.</text>
</comment>
<dbReference type="EMBL" id="CAXDID020000048">
    <property type="protein sequence ID" value="CAL6004106.1"/>
    <property type="molecule type" value="Genomic_DNA"/>
</dbReference>
<dbReference type="GO" id="GO:0019901">
    <property type="term" value="F:protein kinase binding"/>
    <property type="evidence" value="ECO:0007669"/>
    <property type="project" value="InterPro"/>
</dbReference>
<name>A0AA86UEP5_9EUKA</name>
<keyword evidence="4" id="KW-1185">Reference proteome</keyword>
<dbReference type="Gene3D" id="1.10.472.10">
    <property type="entry name" value="Cyclin-like"/>
    <property type="match status" value="1"/>
</dbReference>
<proteinExistence type="predicted"/>
<dbReference type="InterPro" id="IPR013922">
    <property type="entry name" value="Cyclin_PHO80-like"/>
</dbReference>
<dbReference type="Pfam" id="PF08613">
    <property type="entry name" value="Cyclin"/>
    <property type="match status" value="1"/>
</dbReference>
<protein>
    <submittedName>
        <fullName evidence="1">Cyclin</fullName>
    </submittedName>
</protein>
<dbReference type="AlphaFoldDB" id="A0AA86UEP5"/>
<evidence type="ECO:0000313" key="3">
    <source>
        <dbReference type="EMBL" id="CAL6004106.1"/>
    </source>
</evidence>
<evidence type="ECO:0000313" key="4">
    <source>
        <dbReference type="Proteomes" id="UP001642409"/>
    </source>
</evidence>
<evidence type="ECO:0000313" key="2">
    <source>
        <dbReference type="EMBL" id="CAL5990405.1"/>
    </source>
</evidence>